<comment type="caution">
    <text evidence="2">The sequence shown here is derived from an EMBL/GenBank/DDBJ whole genome shotgun (WGS) entry which is preliminary data.</text>
</comment>
<dbReference type="Gene3D" id="3.10.450.50">
    <property type="match status" value="1"/>
</dbReference>
<dbReference type="PANTHER" id="PTHR37299">
    <property type="entry name" value="TRANSCRIPTIONAL REGULATOR-RELATED"/>
    <property type="match status" value="1"/>
</dbReference>
<dbReference type="SMART" id="SM00850">
    <property type="entry name" value="LytTR"/>
    <property type="match status" value="1"/>
</dbReference>
<feature type="domain" description="HTH LytTR-type" evidence="1">
    <location>
        <begin position="175"/>
        <end position="272"/>
    </location>
</feature>
<protein>
    <submittedName>
        <fullName evidence="2">DUF4440 domain-containing protein</fullName>
    </submittedName>
</protein>
<dbReference type="EMBL" id="QSVF01000006">
    <property type="protein sequence ID" value="RGO11666.1"/>
    <property type="molecule type" value="Genomic_DNA"/>
</dbReference>
<accession>A0A3E5FT96</accession>
<dbReference type="GO" id="GO:0000156">
    <property type="term" value="F:phosphorelay response regulator activity"/>
    <property type="evidence" value="ECO:0007669"/>
    <property type="project" value="InterPro"/>
</dbReference>
<dbReference type="Gene3D" id="2.40.50.1020">
    <property type="entry name" value="LytTr DNA-binding domain"/>
    <property type="match status" value="1"/>
</dbReference>
<sequence length="278" mass="33035">MIKDVMKMEKRLLSNECIELSRQFIKDFCNRDINKCLDLIDDDFMWIGAFESMYIHGKQEFINAVENINNEKPIKVSNDQYSLLFRNAHLWIVIGSLITSSLQDDGHLLFAKTRCTFVWKRKKDSWILLHIHASHARDIPLEFDSAYQTPDINEYVSWFQYLRKADFNNTKNERIQFRDLHSTTHYLLLSEILYIQSNDKICTIYTFGDNISIRSSLNDLEYLSFLLRVHKSYLVNSYYIKSIKRYQIQLINDVIIPVSQKNYLNIKKQLNLSTHNLI</sequence>
<organism evidence="2 3">
    <name type="scientific">Thomasclavelia spiroformis</name>
    <dbReference type="NCBI Taxonomy" id="29348"/>
    <lineage>
        <taxon>Bacteria</taxon>
        <taxon>Bacillati</taxon>
        <taxon>Bacillota</taxon>
        <taxon>Erysipelotrichia</taxon>
        <taxon>Erysipelotrichales</taxon>
        <taxon>Coprobacillaceae</taxon>
        <taxon>Thomasclavelia</taxon>
    </lineage>
</organism>
<dbReference type="Proteomes" id="UP000261087">
    <property type="component" value="Unassembled WGS sequence"/>
</dbReference>
<dbReference type="GO" id="GO:0003677">
    <property type="term" value="F:DNA binding"/>
    <property type="evidence" value="ECO:0007669"/>
    <property type="project" value="InterPro"/>
</dbReference>
<gene>
    <name evidence="2" type="ORF">DXB31_03965</name>
</gene>
<dbReference type="InterPro" id="IPR037401">
    <property type="entry name" value="SnoaL-like"/>
</dbReference>
<dbReference type="SUPFAM" id="SSF54427">
    <property type="entry name" value="NTF2-like"/>
    <property type="match status" value="1"/>
</dbReference>
<evidence type="ECO:0000259" key="1">
    <source>
        <dbReference type="PROSITE" id="PS50930"/>
    </source>
</evidence>
<reference evidence="2 3" key="1">
    <citation type="submission" date="2018-08" db="EMBL/GenBank/DDBJ databases">
        <title>A genome reference for cultivated species of the human gut microbiota.</title>
        <authorList>
            <person name="Zou Y."/>
            <person name="Xue W."/>
            <person name="Luo G."/>
        </authorList>
    </citation>
    <scope>NUCLEOTIDE SEQUENCE [LARGE SCALE GENOMIC DNA]</scope>
    <source>
        <strain evidence="2 3">OM02-6</strain>
    </source>
</reference>
<dbReference type="AlphaFoldDB" id="A0A3E5FT96"/>
<dbReference type="InterPro" id="IPR046947">
    <property type="entry name" value="LytR-like"/>
</dbReference>
<dbReference type="PROSITE" id="PS50930">
    <property type="entry name" value="HTH_LYTTR"/>
    <property type="match status" value="1"/>
</dbReference>
<evidence type="ECO:0000313" key="2">
    <source>
        <dbReference type="EMBL" id="RGO11666.1"/>
    </source>
</evidence>
<dbReference type="Pfam" id="PF13474">
    <property type="entry name" value="SnoaL_3"/>
    <property type="match status" value="1"/>
</dbReference>
<name>A0A3E5FT96_9FIRM</name>
<evidence type="ECO:0000313" key="3">
    <source>
        <dbReference type="Proteomes" id="UP000261087"/>
    </source>
</evidence>
<dbReference type="PANTHER" id="PTHR37299:SF1">
    <property type="entry name" value="STAGE 0 SPORULATION PROTEIN A HOMOLOG"/>
    <property type="match status" value="1"/>
</dbReference>
<dbReference type="InterPro" id="IPR032710">
    <property type="entry name" value="NTF2-like_dom_sf"/>
</dbReference>
<dbReference type="Pfam" id="PF04397">
    <property type="entry name" value="LytTR"/>
    <property type="match status" value="1"/>
</dbReference>
<dbReference type="InterPro" id="IPR007492">
    <property type="entry name" value="LytTR_DNA-bd_dom"/>
</dbReference>
<proteinExistence type="predicted"/>